<dbReference type="PANTHER" id="PTHR37750:SF1">
    <property type="entry name" value="COX19-LIKE CHCH FAMILY PROTEIN"/>
    <property type="match status" value="1"/>
</dbReference>
<accession>A0AAE2BXB6</accession>
<keyword evidence="2" id="KW-1185">Reference proteome</keyword>
<proteinExistence type="predicted"/>
<gene>
    <name evidence="1" type="ORF">Sango_1198600</name>
</gene>
<dbReference type="SUPFAM" id="SSF47072">
    <property type="entry name" value="Cysteine alpha-hairpin motif"/>
    <property type="match status" value="1"/>
</dbReference>
<dbReference type="PROSITE" id="PS51808">
    <property type="entry name" value="CHCH"/>
    <property type="match status" value="1"/>
</dbReference>
<dbReference type="Proteomes" id="UP001289374">
    <property type="component" value="Unassembled WGS sequence"/>
</dbReference>
<dbReference type="EMBL" id="JACGWL010000006">
    <property type="protein sequence ID" value="KAK4400925.1"/>
    <property type="molecule type" value="Genomic_DNA"/>
</dbReference>
<dbReference type="AlphaFoldDB" id="A0AAE2BXB6"/>
<evidence type="ECO:0000313" key="2">
    <source>
        <dbReference type="Proteomes" id="UP001289374"/>
    </source>
</evidence>
<reference evidence="1" key="2">
    <citation type="journal article" date="2024" name="Plant">
        <title>Genomic evolution and insights into agronomic trait innovations of Sesamum species.</title>
        <authorList>
            <person name="Miao H."/>
            <person name="Wang L."/>
            <person name="Qu L."/>
            <person name="Liu H."/>
            <person name="Sun Y."/>
            <person name="Le M."/>
            <person name="Wang Q."/>
            <person name="Wei S."/>
            <person name="Zheng Y."/>
            <person name="Lin W."/>
            <person name="Duan Y."/>
            <person name="Cao H."/>
            <person name="Xiong S."/>
            <person name="Wang X."/>
            <person name="Wei L."/>
            <person name="Li C."/>
            <person name="Ma Q."/>
            <person name="Ju M."/>
            <person name="Zhao R."/>
            <person name="Li G."/>
            <person name="Mu C."/>
            <person name="Tian Q."/>
            <person name="Mei H."/>
            <person name="Zhang T."/>
            <person name="Gao T."/>
            <person name="Zhang H."/>
        </authorList>
    </citation>
    <scope>NUCLEOTIDE SEQUENCE</scope>
    <source>
        <strain evidence="1">K16</strain>
    </source>
</reference>
<dbReference type="InterPro" id="IPR009069">
    <property type="entry name" value="Cys_alpha_HP_mot_SF"/>
</dbReference>
<dbReference type="PANTHER" id="PTHR37750">
    <property type="entry name" value="COX19-LIKE CHCH FAMILY PROTEIN"/>
    <property type="match status" value="1"/>
</dbReference>
<comment type="caution">
    <text evidence="1">The sequence shown here is derived from an EMBL/GenBank/DDBJ whole genome shotgun (WGS) entry which is preliminary data.</text>
</comment>
<reference evidence="1" key="1">
    <citation type="submission" date="2020-06" db="EMBL/GenBank/DDBJ databases">
        <authorList>
            <person name="Li T."/>
            <person name="Hu X."/>
            <person name="Zhang T."/>
            <person name="Song X."/>
            <person name="Zhang H."/>
            <person name="Dai N."/>
            <person name="Sheng W."/>
            <person name="Hou X."/>
            <person name="Wei L."/>
        </authorList>
    </citation>
    <scope>NUCLEOTIDE SEQUENCE</scope>
    <source>
        <strain evidence="1">K16</strain>
        <tissue evidence="1">Leaf</tissue>
    </source>
</reference>
<protein>
    <recommendedName>
        <fullName evidence="3">CHCH domain-containing protein</fullName>
    </recommendedName>
</protein>
<sequence length="129" mass="14890">MDTSQNQQQAVCGKEALDLLNCVAESPYDQEKCLSLLQSLRQCIINKVLFSLLAPSFQQPFPGVTTLYKVTILTRGLILLKYWNCIRLWVRLLHMFRLFLFIFSSQKVKKFSLAEQTREQPDSSGKKQS</sequence>
<name>A0AAE2BXB6_9LAMI</name>
<evidence type="ECO:0008006" key="3">
    <source>
        <dbReference type="Google" id="ProtNLM"/>
    </source>
</evidence>
<organism evidence="1 2">
    <name type="scientific">Sesamum angolense</name>
    <dbReference type="NCBI Taxonomy" id="2727404"/>
    <lineage>
        <taxon>Eukaryota</taxon>
        <taxon>Viridiplantae</taxon>
        <taxon>Streptophyta</taxon>
        <taxon>Embryophyta</taxon>
        <taxon>Tracheophyta</taxon>
        <taxon>Spermatophyta</taxon>
        <taxon>Magnoliopsida</taxon>
        <taxon>eudicotyledons</taxon>
        <taxon>Gunneridae</taxon>
        <taxon>Pentapetalae</taxon>
        <taxon>asterids</taxon>
        <taxon>lamiids</taxon>
        <taxon>Lamiales</taxon>
        <taxon>Pedaliaceae</taxon>
        <taxon>Sesamum</taxon>
    </lineage>
</organism>
<evidence type="ECO:0000313" key="1">
    <source>
        <dbReference type="EMBL" id="KAK4400925.1"/>
    </source>
</evidence>